<comment type="similarity">
    <text evidence="1">Belongs to the ROK (NagC/XylR) family.</text>
</comment>
<keyword evidence="3" id="KW-1185">Reference proteome</keyword>
<dbReference type="Gene3D" id="3.30.420.40">
    <property type="match status" value="2"/>
</dbReference>
<accession>A0ABS7URX1</accession>
<evidence type="ECO:0000256" key="1">
    <source>
        <dbReference type="ARBA" id="ARBA00006479"/>
    </source>
</evidence>
<sequence length="294" mass="32282">MKRYLVYDVGGTSVKYSVMDEHANVLESSSSPTPPQGEGQIFRFIIDTTTKYKNKWELNGVALSVPGAVDVKSGYVHYAGQVTDFIGRSIKEELADIGLPIELENDANCATLAEKWKGNAQECNSFICVTIGTGIGGGIFLDGKLRRGKKGMAGEVGLMIMNSTESLDTLVETSTFSRLGSTWNLLNRVFLKTGEELTGEELFDHYHKKDNCVQGEVEAFFDAIAIGTANLIHTLAPEKVLYGGGISEQSGFTNHINERLKKIRPEIVEMTEIDVCKFKNLAGQIGALYHFHNC</sequence>
<dbReference type="RefSeq" id="WP_224139240.1">
    <property type="nucleotide sequence ID" value="NZ_JAIQUM010000023.1"/>
</dbReference>
<protein>
    <submittedName>
        <fullName evidence="2">ROK family protein</fullName>
    </submittedName>
</protein>
<dbReference type="InterPro" id="IPR000600">
    <property type="entry name" value="ROK"/>
</dbReference>
<dbReference type="EMBL" id="JAIQUM010000023">
    <property type="protein sequence ID" value="MBZ5750964.1"/>
    <property type="molecule type" value="Genomic_DNA"/>
</dbReference>
<organism evidence="2 3">
    <name type="scientific">Metabacillus rhizolycopersici</name>
    <dbReference type="NCBI Taxonomy" id="2875709"/>
    <lineage>
        <taxon>Bacteria</taxon>
        <taxon>Bacillati</taxon>
        <taxon>Bacillota</taxon>
        <taxon>Bacilli</taxon>
        <taxon>Bacillales</taxon>
        <taxon>Bacillaceae</taxon>
        <taxon>Metabacillus</taxon>
    </lineage>
</organism>
<dbReference type="Pfam" id="PF00480">
    <property type="entry name" value="ROK"/>
    <property type="match status" value="1"/>
</dbReference>
<proteinExistence type="inferred from homology"/>
<dbReference type="SUPFAM" id="SSF53067">
    <property type="entry name" value="Actin-like ATPase domain"/>
    <property type="match status" value="1"/>
</dbReference>
<name>A0ABS7URX1_9BACI</name>
<dbReference type="PANTHER" id="PTHR18964">
    <property type="entry name" value="ROK (REPRESSOR, ORF, KINASE) FAMILY"/>
    <property type="match status" value="1"/>
</dbReference>
<reference evidence="2" key="1">
    <citation type="submission" date="2024-05" db="EMBL/GenBank/DDBJ databases">
        <title>Metabacillus sp. nov., isolated from the rhizosphere soil of tomato plants.</title>
        <authorList>
            <person name="Ma R."/>
        </authorList>
    </citation>
    <scope>NUCLEOTIDE SEQUENCE</scope>
    <source>
        <strain evidence="2">DBTR6</strain>
    </source>
</reference>
<dbReference type="InterPro" id="IPR043129">
    <property type="entry name" value="ATPase_NBD"/>
</dbReference>
<dbReference type="PANTHER" id="PTHR18964:SF165">
    <property type="entry name" value="BETA-GLUCOSIDE KINASE"/>
    <property type="match status" value="1"/>
</dbReference>
<gene>
    <name evidence="2" type="ORF">K9V48_12040</name>
</gene>
<evidence type="ECO:0000313" key="3">
    <source>
        <dbReference type="Proteomes" id="UP001165287"/>
    </source>
</evidence>
<comment type="caution">
    <text evidence="2">The sequence shown here is derived from an EMBL/GenBank/DDBJ whole genome shotgun (WGS) entry which is preliminary data.</text>
</comment>
<evidence type="ECO:0000313" key="2">
    <source>
        <dbReference type="EMBL" id="MBZ5750964.1"/>
    </source>
</evidence>
<dbReference type="Proteomes" id="UP001165287">
    <property type="component" value="Unassembled WGS sequence"/>
</dbReference>